<accession>W1PJP4</accession>
<dbReference type="HOGENOM" id="CLU_1808805_0_0_1"/>
<dbReference type="Gramene" id="ERN07959">
    <property type="protein sequence ID" value="ERN07959"/>
    <property type="gene ID" value="AMTR_s00012p00250440"/>
</dbReference>
<proteinExistence type="predicted"/>
<dbReference type="EMBL" id="KI393609">
    <property type="protein sequence ID" value="ERN07959.1"/>
    <property type="molecule type" value="Genomic_DNA"/>
</dbReference>
<reference evidence="3" key="1">
    <citation type="journal article" date="2013" name="Science">
        <title>The Amborella genome and the evolution of flowering plants.</title>
        <authorList>
            <consortium name="Amborella Genome Project"/>
        </authorList>
    </citation>
    <scope>NUCLEOTIDE SEQUENCE [LARGE SCALE GENOMIC DNA]</scope>
</reference>
<sequence length="143" mass="16641">MLGILTLCASVVEDGLIHLTGFLWFCSVYCSWVLSNLLIFNRLGTDCEAFSPLIQLDPFQHDVEGPGDATMAEEILRLEVGILGYEINFRVFYHWTLLDWGSLTVESVYKFHEWFIMSFLERRQFTEGNWVWFSGPIMHHKLS</sequence>
<keyword evidence="1" id="KW-0812">Transmembrane</keyword>
<dbReference type="AlphaFoldDB" id="W1PJP4"/>
<keyword evidence="1" id="KW-0472">Membrane</keyword>
<keyword evidence="1" id="KW-1133">Transmembrane helix</keyword>
<evidence type="ECO:0000313" key="3">
    <source>
        <dbReference type="Proteomes" id="UP000017836"/>
    </source>
</evidence>
<name>W1PJP4_AMBTC</name>
<evidence type="ECO:0000256" key="1">
    <source>
        <dbReference type="SAM" id="Phobius"/>
    </source>
</evidence>
<feature type="transmembrane region" description="Helical" evidence="1">
    <location>
        <begin position="15"/>
        <end position="34"/>
    </location>
</feature>
<keyword evidence="3" id="KW-1185">Reference proteome</keyword>
<protein>
    <submittedName>
        <fullName evidence="2">Uncharacterized protein</fullName>
    </submittedName>
</protein>
<gene>
    <name evidence="2" type="ORF">AMTR_s00012p00250440</name>
</gene>
<evidence type="ECO:0000313" key="2">
    <source>
        <dbReference type="EMBL" id="ERN07959.1"/>
    </source>
</evidence>
<organism evidence="2 3">
    <name type="scientific">Amborella trichopoda</name>
    <dbReference type="NCBI Taxonomy" id="13333"/>
    <lineage>
        <taxon>Eukaryota</taxon>
        <taxon>Viridiplantae</taxon>
        <taxon>Streptophyta</taxon>
        <taxon>Embryophyta</taxon>
        <taxon>Tracheophyta</taxon>
        <taxon>Spermatophyta</taxon>
        <taxon>Magnoliopsida</taxon>
        <taxon>Amborellales</taxon>
        <taxon>Amborellaceae</taxon>
        <taxon>Amborella</taxon>
    </lineage>
</organism>
<dbReference type="Proteomes" id="UP000017836">
    <property type="component" value="Unassembled WGS sequence"/>
</dbReference>